<name>A0A4Z0WBH3_9GAMM</name>
<reference evidence="1 2" key="1">
    <citation type="submission" date="2019-04" db="EMBL/GenBank/DDBJ databases">
        <title>Natronospirillum operosus gen. nov., sp. nov., a haloalkaliphilic satellite isolated from decaying biomass of laboratory culture of cyanobacterium Geitlerinema sp. and proposal of Natronospirillaceae fam. nov. and Saccharospirillaceae fam. nov.</title>
        <authorList>
            <person name="Kevbrin V."/>
            <person name="Boltyanskaya Y."/>
            <person name="Koziaeva V."/>
            <person name="Grouzdev D.S."/>
            <person name="Park M."/>
            <person name="Cho J."/>
        </authorList>
    </citation>
    <scope>NUCLEOTIDE SEQUENCE [LARGE SCALE GENOMIC DNA]</scope>
    <source>
        <strain evidence="1 2">G-116</strain>
    </source>
</reference>
<keyword evidence="2" id="KW-1185">Reference proteome</keyword>
<comment type="caution">
    <text evidence="1">The sequence shown here is derived from an EMBL/GenBank/DDBJ whole genome shotgun (WGS) entry which is preliminary data.</text>
</comment>
<proteinExistence type="predicted"/>
<dbReference type="Pfam" id="PF09601">
    <property type="entry name" value="DUF2459"/>
    <property type="match status" value="1"/>
</dbReference>
<protein>
    <submittedName>
        <fullName evidence="1">DUF2459 domain-containing protein</fullName>
    </submittedName>
</protein>
<evidence type="ECO:0000313" key="2">
    <source>
        <dbReference type="Proteomes" id="UP000297475"/>
    </source>
</evidence>
<sequence length="212" mass="23326">MWQGNSRAPGWLRLSGRWLAVMGVGMLLMLPAVASEVHVTRYSWHTGIVIAAEDLTAALDFVPDHLGEAPYYEFGWGDAEYYQRGEDSPWLMAPAALWPTDSVMHVVALPDHPERYFPASEVEHLTVDQEGMEAMNDFIADSFARTEDGAVEPGGPGLYADSLFFTGEGRFHLRRTCNTWTVEVLAAAGLPIEPAGIIRASSAMDAIRAMEL</sequence>
<evidence type="ECO:0000313" key="1">
    <source>
        <dbReference type="EMBL" id="TGG90743.1"/>
    </source>
</evidence>
<gene>
    <name evidence="1" type="ORF">E4656_17565</name>
</gene>
<organism evidence="1 2">
    <name type="scientific">Natronospirillum operosum</name>
    <dbReference type="NCBI Taxonomy" id="2759953"/>
    <lineage>
        <taxon>Bacteria</taxon>
        <taxon>Pseudomonadati</taxon>
        <taxon>Pseudomonadota</taxon>
        <taxon>Gammaproteobacteria</taxon>
        <taxon>Oceanospirillales</taxon>
        <taxon>Natronospirillaceae</taxon>
        <taxon>Natronospirillum</taxon>
    </lineage>
</organism>
<dbReference type="InterPro" id="IPR011727">
    <property type="entry name" value="CHP02117"/>
</dbReference>
<dbReference type="EMBL" id="SRMF01000011">
    <property type="protein sequence ID" value="TGG90743.1"/>
    <property type="molecule type" value="Genomic_DNA"/>
</dbReference>
<dbReference type="Proteomes" id="UP000297475">
    <property type="component" value="Unassembled WGS sequence"/>
</dbReference>
<dbReference type="OrthoDB" id="211174at2"/>
<accession>A0A4Z0WBH3</accession>
<dbReference type="AlphaFoldDB" id="A0A4Z0WBH3"/>